<accession>A0A7Y0HUA1</accession>
<feature type="domain" description="Leucine rich repeat variant" evidence="2">
    <location>
        <begin position="61"/>
        <end position="117"/>
    </location>
</feature>
<feature type="compositionally biased region" description="Basic and acidic residues" evidence="1">
    <location>
        <begin position="32"/>
        <end position="41"/>
    </location>
</feature>
<evidence type="ECO:0000256" key="1">
    <source>
        <dbReference type="SAM" id="MobiDB-lite"/>
    </source>
</evidence>
<keyword evidence="4" id="KW-1185">Reference proteome</keyword>
<feature type="region of interest" description="Disordered" evidence="1">
    <location>
        <begin position="1"/>
        <end position="56"/>
    </location>
</feature>
<name>A0A7Y0HUA1_9BIFI</name>
<feature type="compositionally biased region" description="Basic residues" evidence="1">
    <location>
        <begin position="9"/>
        <end position="31"/>
    </location>
</feature>
<dbReference type="Proteomes" id="UP000529710">
    <property type="component" value="Unassembled WGS sequence"/>
</dbReference>
<evidence type="ECO:0000313" key="3">
    <source>
        <dbReference type="EMBL" id="NMM96990.1"/>
    </source>
</evidence>
<gene>
    <name evidence="3" type="ORF">G1C98_1728</name>
</gene>
<proteinExistence type="predicted"/>
<dbReference type="EMBL" id="JAAIIF010000018">
    <property type="protein sequence ID" value="NMM96990.1"/>
    <property type="molecule type" value="Genomic_DNA"/>
</dbReference>
<comment type="caution">
    <text evidence="3">The sequence shown here is derived from an EMBL/GenBank/DDBJ whole genome shotgun (WGS) entry which is preliminary data.</text>
</comment>
<evidence type="ECO:0000313" key="4">
    <source>
        <dbReference type="Proteomes" id="UP000529710"/>
    </source>
</evidence>
<protein>
    <recommendedName>
        <fullName evidence="2">Leucine rich repeat variant domain-containing protein</fullName>
    </recommendedName>
</protein>
<evidence type="ECO:0000259" key="2">
    <source>
        <dbReference type="Pfam" id="PF25591"/>
    </source>
</evidence>
<dbReference type="InterPro" id="IPR057893">
    <property type="entry name" value="LRV_2"/>
</dbReference>
<dbReference type="Pfam" id="PF25591">
    <property type="entry name" value="LRV_2"/>
    <property type="match status" value="1"/>
</dbReference>
<reference evidence="3 4" key="1">
    <citation type="submission" date="2020-02" db="EMBL/GenBank/DDBJ databases">
        <title>Characterization of phylogenetic diversity of novel bifidobacterial species isolated in Czech ZOOs.</title>
        <authorList>
            <person name="Lugli G.A."/>
            <person name="Vera N.B."/>
            <person name="Ventura M."/>
        </authorList>
    </citation>
    <scope>NUCLEOTIDE SEQUENCE [LARGE SCALE GENOMIC DNA]</scope>
    <source>
        <strain evidence="3 4">DSM 109960</strain>
    </source>
</reference>
<dbReference type="AlphaFoldDB" id="A0A7Y0HUA1"/>
<organism evidence="3 4">
    <name type="scientific">Bifidobacterium erythrocebi</name>
    <dbReference type="NCBI Taxonomy" id="2675325"/>
    <lineage>
        <taxon>Bacteria</taxon>
        <taxon>Bacillati</taxon>
        <taxon>Actinomycetota</taxon>
        <taxon>Actinomycetes</taxon>
        <taxon>Bifidobacteriales</taxon>
        <taxon>Bifidobacteriaceae</taxon>
        <taxon>Bifidobacterium</taxon>
    </lineage>
</organism>
<sequence>MGTGTIAIRKGKAKRGTVRRGKRRLRSLRQVRRLEQLDASRPEPSTQTDVLEPPAPPLVLTPALAADPGTEAEILWRIAREEPELRQWLVINPNADARLLEYVSQAGGPGVRRALNVLFDSLDALESEYG</sequence>